<protein>
    <recommendedName>
        <fullName evidence="5">DUF4232 domain-containing protein</fullName>
    </recommendedName>
</protein>
<dbReference type="AlphaFoldDB" id="A0A6G4X164"/>
<evidence type="ECO:0000313" key="4">
    <source>
        <dbReference type="Proteomes" id="UP000477722"/>
    </source>
</evidence>
<sequence>MDPDAVPARGVTDPVAFEDELRQLLKHSVRGIEPSAESLDALQRAVPARRTHRRQVLMGAVAAALVVIVGIPAVLFSGVVSGDREKERPVTAASSHGPHKDRSGEKPRSGASRDEEKKDRRQKKDHKEKDRSPGSSSDPSAPSGGQGESSGANPHDTLAASAPTCGRNQLGNGTAQSGAPDAQGRVYGSFRVTNTSGDACTVDGEGVVGATTQGVSMARARVQIVDHTSGDPATGLPDPSAESDRLVLGPGHSYVVRFAWIPTSGNPCVTSPPEPETSQDGATGDGARDEPSAGAGENGGQDSAGGADSGGGPGGGESSGGDGDGGGDGGTGDAPKVVISHTPDVGTPAVADTVLDGACGGTVYRTGVLPAQ</sequence>
<feature type="region of interest" description="Disordered" evidence="1">
    <location>
        <begin position="265"/>
        <end position="348"/>
    </location>
</feature>
<reference evidence="3 4" key="1">
    <citation type="submission" date="2020-02" db="EMBL/GenBank/DDBJ databases">
        <title>Whole-genome analyses of novel actinobacteria.</title>
        <authorList>
            <person name="Sahin N."/>
            <person name="Tatar D."/>
        </authorList>
    </citation>
    <scope>NUCLEOTIDE SEQUENCE [LARGE SCALE GENOMIC DNA]</scope>
    <source>
        <strain evidence="3 4">SB3404</strain>
    </source>
</reference>
<evidence type="ECO:0008006" key="5">
    <source>
        <dbReference type="Google" id="ProtNLM"/>
    </source>
</evidence>
<feature type="region of interest" description="Disordered" evidence="1">
    <location>
        <begin position="83"/>
        <end position="182"/>
    </location>
</feature>
<keyword evidence="2" id="KW-1133">Transmembrane helix</keyword>
<keyword evidence="2" id="KW-0472">Membrane</keyword>
<organism evidence="3 4">
    <name type="scientific">Streptomyces boncukensis</name>
    <dbReference type="NCBI Taxonomy" id="2711219"/>
    <lineage>
        <taxon>Bacteria</taxon>
        <taxon>Bacillati</taxon>
        <taxon>Actinomycetota</taxon>
        <taxon>Actinomycetes</taxon>
        <taxon>Kitasatosporales</taxon>
        <taxon>Streptomycetaceae</taxon>
        <taxon>Streptomyces</taxon>
    </lineage>
</organism>
<evidence type="ECO:0000256" key="1">
    <source>
        <dbReference type="SAM" id="MobiDB-lite"/>
    </source>
</evidence>
<gene>
    <name evidence="3" type="ORF">G5C65_23305</name>
</gene>
<keyword evidence="4" id="KW-1185">Reference proteome</keyword>
<evidence type="ECO:0000256" key="2">
    <source>
        <dbReference type="SAM" id="Phobius"/>
    </source>
</evidence>
<feature type="compositionally biased region" description="Gly residues" evidence="1">
    <location>
        <begin position="296"/>
        <end position="332"/>
    </location>
</feature>
<dbReference type="EMBL" id="JAAKZZ010000276">
    <property type="protein sequence ID" value="NGO71235.1"/>
    <property type="molecule type" value="Genomic_DNA"/>
</dbReference>
<keyword evidence="2" id="KW-0812">Transmembrane</keyword>
<comment type="caution">
    <text evidence="3">The sequence shown here is derived from an EMBL/GenBank/DDBJ whole genome shotgun (WGS) entry which is preliminary data.</text>
</comment>
<feature type="compositionally biased region" description="Basic and acidic residues" evidence="1">
    <location>
        <begin position="98"/>
        <end position="119"/>
    </location>
</feature>
<accession>A0A6G4X164</accession>
<feature type="transmembrane region" description="Helical" evidence="2">
    <location>
        <begin position="56"/>
        <end position="80"/>
    </location>
</feature>
<evidence type="ECO:0000313" key="3">
    <source>
        <dbReference type="EMBL" id="NGO71235.1"/>
    </source>
</evidence>
<dbReference type="Proteomes" id="UP000477722">
    <property type="component" value="Unassembled WGS sequence"/>
</dbReference>
<name>A0A6G4X164_9ACTN</name>
<proteinExistence type="predicted"/>
<feature type="compositionally biased region" description="Polar residues" evidence="1">
    <location>
        <begin position="166"/>
        <end position="177"/>
    </location>
</feature>
<feature type="compositionally biased region" description="Low complexity" evidence="1">
    <location>
        <begin position="133"/>
        <end position="143"/>
    </location>
</feature>